<dbReference type="STRING" id="157652.A0A371FCX9"/>
<dbReference type="InterPro" id="IPR038765">
    <property type="entry name" value="Papain-like_cys_pep_sf"/>
</dbReference>
<protein>
    <submittedName>
        <fullName evidence="6">Ubiquitin-like-specific protease 2B</fullName>
    </submittedName>
</protein>
<evidence type="ECO:0000256" key="3">
    <source>
        <dbReference type="ARBA" id="ARBA00022801"/>
    </source>
</evidence>
<evidence type="ECO:0000313" key="6">
    <source>
        <dbReference type="EMBL" id="RDX76149.1"/>
    </source>
</evidence>
<dbReference type="PANTHER" id="PTHR47764:SF2">
    <property type="entry name" value="UBIQUITIN-LIKE PROTEASE FAMILY PROFILE DOMAIN-CONTAINING PROTEIN"/>
    <property type="match status" value="1"/>
</dbReference>
<dbReference type="SUPFAM" id="SSF54001">
    <property type="entry name" value="Cysteine proteinases"/>
    <property type="match status" value="1"/>
</dbReference>
<evidence type="ECO:0000313" key="7">
    <source>
        <dbReference type="Proteomes" id="UP000257109"/>
    </source>
</evidence>
<feature type="compositionally biased region" description="Polar residues" evidence="4">
    <location>
        <begin position="161"/>
        <end position="179"/>
    </location>
</feature>
<dbReference type="OrthoDB" id="442460at2759"/>
<dbReference type="Pfam" id="PF25352">
    <property type="entry name" value="PH_ULP"/>
    <property type="match status" value="1"/>
</dbReference>
<evidence type="ECO:0000256" key="1">
    <source>
        <dbReference type="ARBA" id="ARBA00005234"/>
    </source>
</evidence>
<dbReference type="InterPro" id="IPR003653">
    <property type="entry name" value="Peptidase_C48_C"/>
</dbReference>
<dbReference type="PANTHER" id="PTHR47764">
    <property type="entry name" value="UBIQUITIN-LIKE-SPECIFIC PROTEASE 2B-RELATED"/>
    <property type="match status" value="1"/>
</dbReference>
<sequence length="984" mass="109354">GTLQRTHPPCSLHQFRALNSVLQKPLLGTMSKSPHRDLQVFDFKEEDADASFKDLDHQSPSNHDFLARESQVNKVGIKSVASIPCVDADVAGAIFNLEKGGSDLSPETVKDLYDSKENTSVLEADKQSNSISHENHHFKIDIHSRNELEKMDTRGEVPSPETRQIDPSGSSYSNESIDVNSEADDSMNESAPTSPASDIPENGVSLNGSGLNGTDNYDMDDTNTEVVLHPDYVIYQDNYYLGPKITFSPYCVKINVSTACIKQEAFDLEWAVDDLIDINCQLSQNSGIVIVKLRVISSNASQSNNVSDASDCFADINFSVTDCKCMSIHMPGIEELEIVIIDYNWSLKHRQITSLNIKYLAAWNIVLHSDVKGNETDSRGSRCYFPNFEEPFGDVIYPKGDPDAVSLSKRDVDLLQPDTFINDTIIDFYIQYLKNQIPEEEKPRKLADMDKNPSSASDGKAAFLRVRKWTRKIILSCDGSLHWSLIVICHPGEVVNFNDKEQDNSLKVPCILHMDSIKGNHSGLKNLVQSYLWEEWKERHKDTLEEDLSSRFFNMRFLPLALPQQENSYDCGLFLLHYLELFLADAPLNFNPFKLTKFSNFLNVDWFLPAEAYLKRTLIQKLIFELVENHGSHEISSSDCGDDDECLENNDSRTRIDHPEVNKESTTSHAGQGIEITLLSGSSSLDPQSFNNSGLVLKELFEPGATAGAMLGQCQSYDQRSSDYRFNGSLFSIEEDTDLGEQFMYLPTDPNFQQVAGITPQTCSLPYLPRDCGDETCQRPQVSLQADHAVVESSLDVSNGVLDDSEDVTVTKNCSVVNEPGSCNKAEQSEKICSAMENAEHVTDISTSGVGNSQDSISKCDHNKNGGLHSSGQETPTILLQKVSDAAKDEEIPTIPLEQVPDAVNEEETPTIPLQLVSDAIDEEETPTIPLQQVSDAVNDEAACDDGQTIDGMAPDICEEQAPKRRRIMPLQCRSEGIMTESDL</sequence>
<accession>A0A371FCX9</accession>
<comment type="caution">
    <text evidence="6">The sequence shown here is derived from an EMBL/GenBank/DDBJ whole genome shotgun (WGS) entry which is preliminary data.</text>
</comment>
<dbReference type="Proteomes" id="UP000257109">
    <property type="component" value="Unassembled WGS sequence"/>
</dbReference>
<evidence type="ECO:0000256" key="4">
    <source>
        <dbReference type="SAM" id="MobiDB-lite"/>
    </source>
</evidence>
<keyword evidence="2 6" id="KW-0645">Protease</keyword>
<keyword evidence="3" id="KW-0378">Hydrolase</keyword>
<dbReference type="AlphaFoldDB" id="A0A371FCX9"/>
<organism evidence="6 7">
    <name type="scientific">Mucuna pruriens</name>
    <name type="common">Velvet bean</name>
    <name type="synonym">Dolichos pruriens</name>
    <dbReference type="NCBI Taxonomy" id="157652"/>
    <lineage>
        <taxon>Eukaryota</taxon>
        <taxon>Viridiplantae</taxon>
        <taxon>Streptophyta</taxon>
        <taxon>Embryophyta</taxon>
        <taxon>Tracheophyta</taxon>
        <taxon>Spermatophyta</taxon>
        <taxon>Magnoliopsida</taxon>
        <taxon>eudicotyledons</taxon>
        <taxon>Gunneridae</taxon>
        <taxon>Pentapetalae</taxon>
        <taxon>rosids</taxon>
        <taxon>fabids</taxon>
        <taxon>Fabales</taxon>
        <taxon>Fabaceae</taxon>
        <taxon>Papilionoideae</taxon>
        <taxon>50 kb inversion clade</taxon>
        <taxon>NPAAA clade</taxon>
        <taxon>indigoferoid/millettioid clade</taxon>
        <taxon>Phaseoleae</taxon>
        <taxon>Mucuna</taxon>
    </lineage>
</organism>
<name>A0A371FCX9_MUCPR</name>
<evidence type="ECO:0000256" key="2">
    <source>
        <dbReference type="ARBA" id="ARBA00022670"/>
    </source>
</evidence>
<feature type="compositionally biased region" description="Basic and acidic residues" evidence="4">
    <location>
        <begin position="133"/>
        <end position="155"/>
    </location>
</feature>
<feature type="region of interest" description="Disordered" evidence="4">
    <location>
        <begin position="123"/>
        <end position="218"/>
    </location>
</feature>
<dbReference type="InterPro" id="IPR057375">
    <property type="entry name" value="ULP2A/B_PH"/>
</dbReference>
<dbReference type="GO" id="GO:0008234">
    <property type="term" value="F:cysteine-type peptidase activity"/>
    <property type="evidence" value="ECO:0007669"/>
    <property type="project" value="InterPro"/>
</dbReference>
<evidence type="ECO:0000259" key="5">
    <source>
        <dbReference type="PROSITE" id="PS50600"/>
    </source>
</evidence>
<reference evidence="6" key="1">
    <citation type="submission" date="2018-05" db="EMBL/GenBank/DDBJ databases">
        <title>Draft genome of Mucuna pruriens seed.</title>
        <authorList>
            <person name="Nnadi N.E."/>
            <person name="Vos R."/>
            <person name="Hasami M.H."/>
            <person name="Devisetty U.K."/>
            <person name="Aguiy J.C."/>
        </authorList>
    </citation>
    <scope>NUCLEOTIDE SEQUENCE [LARGE SCALE GENOMIC DNA]</scope>
    <source>
        <strain evidence="6">JCA_2017</strain>
    </source>
</reference>
<dbReference type="Gene3D" id="3.30.310.130">
    <property type="entry name" value="Ubiquitin-related"/>
    <property type="match status" value="1"/>
</dbReference>
<dbReference type="PROSITE" id="PS50600">
    <property type="entry name" value="ULP_PROTEASE"/>
    <property type="match status" value="1"/>
</dbReference>
<feature type="domain" description="Ubiquitin-like protease family profile" evidence="5">
    <location>
        <begin position="405"/>
        <end position="582"/>
    </location>
</feature>
<feature type="compositionally biased region" description="Low complexity" evidence="4">
    <location>
        <begin position="202"/>
        <end position="213"/>
    </location>
</feature>
<proteinExistence type="inferred from homology"/>
<gene>
    <name evidence="6" type="primary">ULP2B</name>
    <name evidence="6" type="ORF">CR513_43889</name>
</gene>
<dbReference type="EMBL" id="QJKJ01009608">
    <property type="protein sequence ID" value="RDX76149.1"/>
    <property type="molecule type" value="Genomic_DNA"/>
</dbReference>
<feature type="non-terminal residue" evidence="6">
    <location>
        <position position="1"/>
    </location>
</feature>
<comment type="similarity">
    <text evidence="1">Belongs to the peptidase C48 family.</text>
</comment>
<dbReference type="GO" id="GO:0006508">
    <property type="term" value="P:proteolysis"/>
    <property type="evidence" value="ECO:0007669"/>
    <property type="project" value="UniProtKB-KW"/>
</dbReference>
<dbReference type="Pfam" id="PF02902">
    <property type="entry name" value="Peptidase_C48"/>
    <property type="match status" value="1"/>
</dbReference>
<keyword evidence="7" id="KW-1185">Reference proteome</keyword>
<dbReference type="Gene3D" id="1.10.418.20">
    <property type="match status" value="1"/>
</dbReference>